<keyword evidence="3" id="KW-1185">Reference proteome</keyword>
<evidence type="ECO:0000313" key="3">
    <source>
        <dbReference type="Proteomes" id="UP000887226"/>
    </source>
</evidence>
<protein>
    <submittedName>
        <fullName evidence="2">Uncharacterized protein</fullName>
    </submittedName>
</protein>
<dbReference type="AlphaFoldDB" id="A0A9P7Z168"/>
<dbReference type="Proteomes" id="UP000887226">
    <property type="component" value="Unassembled WGS sequence"/>
</dbReference>
<evidence type="ECO:0000256" key="1">
    <source>
        <dbReference type="SAM" id="MobiDB-lite"/>
    </source>
</evidence>
<feature type="region of interest" description="Disordered" evidence="1">
    <location>
        <begin position="165"/>
        <end position="185"/>
    </location>
</feature>
<evidence type="ECO:0000313" key="2">
    <source>
        <dbReference type="EMBL" id="KAG9243519.1"/>
    </source>
</evidence>
<proteinExistence type="predicted"/>
<dbReference type="EMBL" id="MU253970">
    <property type="protein sequence ID" value="KAG9243519.1"/>
    <property type="molecule type" value="Genomic_DNA"/>
</dbReference>
<organism evidence="2 3">
    <name type="scientific">Calycina marina</name>
    <dbReference type="NCBI Taxonomy" id="1763456"/>
    <lineage>
        <taxon>Eukaryota</taxon>
        <taxon>Fungi</taxon>
        <taxon>Dikarya</taxon>
        <taxon>Ascomycota</taxon>
        <taxon>Pezizomycotina</taxon>
        <taxon>Leotiomycetes</taxon>
        <taxon>Helotiales</taxon>
        <taxon>Pezizellaceae</taxon>
        <taxon>Calycina</taxon>
    </lineage>
</organism>
<gene>
    <name evidence="2" type="ORF">BJ878DRAFT_510306</name>
</gene>
<name>A0A9P7Z168_9HELO</name>
<reference evidence="2" key="1">
    <citation type="journal article" date="2021" name="IMA Fungus">
        <title>Genomic characterization of three marine fungi, including Emericellopsis atlantica sp. nov. with signatures of a generalist lifestyle and marine biomass degradation.</title>
        <authorList>
            <person name="Hagestad O.C."/>
            <person name="Hou L."/>
            <person name="Andersen J.H."/>
            <person name="Hansen E.H."/>
            <person name="Altermark B."/>
            <person name="Li C."/>
            <person name="Kuhnert E."/>
            <person name="Cox R.J."/>
            <person name="Crous P.W."/>
            <person name="Spatafora J.W."/>
            <person name="Lail K."/>
            <person name="Amirebrahimi M."/>
            <person name="Lipzen A."/>
            <person name="Pangilinan J."/>
            <person name="Andreopoulos W."/>
            <person name="Hayes R.D."/>
            <person name="Ng V."/>
            <person name="Grigoriev I.V."/>
            <person name="Jackson S.A."/>
            <person name="Sutton T.D.S."/>
            <person name="Dobson A.D.W."/>
            <person name="Rama T."/>
        </authorList>
    </citation>
    <scope>NUCLEOTIDE SEQUENCE</scope>
    <source>
        <strain evidence="2">TRa3180A</strain>
    </source>
</reference>
<sequence>MAVIAREDVQILVHTAAPSKAQDDTRYRDLAQAYVGFEPLPKHISDDERYITGSMVEENEEGKYGERGEAGDVAERDTESSQQLDHETVQSTQEERESKSPYHLDTEPDRETISSAVVSTQDRDLLPHGDTRWAYSPSMSFSSAQDNANSPAFHCKNALEVHLPMRSSQGSQESWKPPPSTVEDSQPELRAAMPQPLSSSVIWEALLSGARGVVAAPKMREIDGSHCSNIESLAPHQETSATVSERLSSSLPTKKHDYQNVLRSRRPNIPSQECVAVPKRKCPLTSTYISASFSSESIAITPLDKVEAERPPSKRIRLAESQLESYSLPKSSEEGKLVLVSTHTEEFVRTDTRKDICGEDFREKTVQTSQITSITSGKATELVTPTPTNPTSEWASILEVKASLPPISGKDMTPEMLITPALRDFVSGIPPEIIDIMYQPEKQVRELRPMERGHWLVDPRSWSFELKHKFWGKIATSVRNGQGAWGMLCIRDAEFQSIRINCWGIAAKHVYLFLHIASGKKIRGTGARWRGGDCRDIITMP</sequence>
<comment type="caution">
    <text evidence="2">The sequence shown here is derived from an EMBL/GenBank/DDBJ whole genome shotgun (WGS) entry which is preliminary data.</text>
</comment>
<dbReference type="OrthoDB" id="5395975at2759"/>
<accession>A0A9P7Z168</accession>
<feature type="compositionally biased region" description="Basic and acidic residues" evidence="1">
    <location>
        <begin position="61"/>
        <end position="110"/>
    </location>
</feature>
<feature type="region of interest" description="Disordered" evidence="1">
    <location>
        <begin position="55"/>
        <end position="110"/>
    </location>
</feature>